<feature type="signal peptide" evidence="2">
    <location>
        <begin position="1"/>
        <end position="25"/>
    </location>
</feature>
<feature type="chain" id="PRO_5007171174" evidence="2">
    <location>
        <begin position="26"/>
        <end position="171"/>
    </location>
</feature>
<gene>
    <name evidence="3" type="ORF">AU192_16900</name>
</gene>
<feature type="transmembrane region" description="Helical" evidence="1">
    <location>
        <begin position="65"/>
        <end position="87"/>
    </location>
</feature>
<keyword evidence="1" id="KW-0472">Membrane</keyword>
<name>A0A124EQ17_9MYCO</name>
<dbReference type="AlphaFoldDB" id="A0A124EQ17"/>
<dbReference type="Proteomes" id="UP000053707">
    <property type="component" value="Unassembled WGS sequence"/>
</dbReference>
<reference evidence="3 4" key="1">
    <citation type="submission" date="2016-01" db="EMBL/GenBank/DDBJ databases">
        <authorList>
            <consortium name="TB Trials Study Group"/>
            <person name="Sutton G."/>
            <person name="Brinkac L."/>
            <person name="Sanka R."/>
            <person name="Adams M."/>
            <person name="Lau E.L."/>
            <person name="Macaden R."/>
            <person name="Grewal H.M.S."/>
        </authorList>
    </citation>
    <scope>NUCLEOTIDE SEQUENCE [LARGE SCALE GENOMIC DNA]</scope>
    <source>
        <strain evidence="3 4">IS-1744</strain>
    </source>
</reference>
<sequence length="171" mass="16677">MSPSGSAARLRGAVAGLLTATLASAAHGYGGAEPPGGAAIVALVIVAATVGTSTATLSAGSKTPVLLAILASGQIAGHIVLGASGHIHATQTATMIVAHTVAVCVGAVLIAAGERLSRALSRVVRVAVRVVCPPAAPQGRPIVRRAQQPLRSALLLAASVSDRGPPVAPAF</sequence>
<keyword evidence="4" id="KW-1185">Reference proteome</keyword>
<protein>
    <submittedName>
        <fullName evidence="3">Uncharacterized protein</fullName>
    </submittedName>
</protein>
<evidence type="ECO:0000313" key="3">
    <source>
        <dbReference type="EMBL" id="KUI18961.1"/>
    </source>
</evidence>
<proteinExistence type="predicted"/>
<feature type="transmembrane region" description="Helical" evidence="1">
    <location>
        <begin position="38"/>
        <end position="58"/>
    </location>
</feature>
<keyword evidence="1" id="KW-1133">Transmembrane helix</keyword>
<comment type="caution">
    <text evidence="3">The sequence shown here is derived from an EMBL/GenBank/DDBJ whole genome shotgun (WGS) entry which is preliminary data.</text>
</comment>
<evidence type="ECO:0000256" key="2">
    <source>
        <dbReference type="SAM" id="SignalP"/>
    </source>
</evidence>
<dbReference type="EMBL" id="LQIR01000009">
    <property type="protein sequence ID" value="KUI18961.1"/>
    <property type="molecule type" value="Genomic_DNA"/>
</dbReference>
<dbReference type="RefSeq" id="WP_064395066.1">
    <property type="nucleotide sequence ID" value="NZ_LQIR01000009.1"/>
</dbReference>
<keyword evidence="1" id="KW-0812">Transmembrane</keyword>
<feature type="transmembrane region" description="Helical" evidence="1">
    <location>
        <begin position="93"/>
        <end position="112"/>
    </location>
</feature>
<keyword evidence="2" id="KW-0732">Signal</keyword>
<evidence type="ECO:0000256" key="1">
    <source>
        <dbReference type="SAM" id="Phobius"/>
    </source>
</evidence>
<accession>A0A124EQ17</accession>
<evidence type="ECO:0000313" key="4">
    <source>
        <dbReference type="Proteomes" id="UP000053707"/>
    </source>
</evidence>
<organism evidence="3 4">
    <name type="scientific">Mycobacterium lehmannii</name>
    <dbReference type="NCBI Taxonomy" id="2048550"/>
    <lineage>
        <taxon>Bacteria</taxon>
        <taxon>Bacillati</taxon>
        <taxon>Actinomycetota</taxon>
        <taxon>Actinomycetes</taxon>
        <taxon>Mycobacteriales</taxon>
        <taxon>Mycobacteriaceae</taxon>
        <taxon>Mycobacterium</taxon>
    </lineage>
</organism>